<name>A0A1H3RYJ7_9BURK</name>
<dbReference type="Gene3D" id="3.40.190.150">
    <property type="entry name" value="Bordetella uptake gene, domain 1"/>
    <property type="match status" value="1"/>
</dbReference>
<evidence type="ECO:0000313" key="4">
    <source>
        <dbReference type="Proteomes" id="UP000183417"/>
    </source>
</evidence>
<organism evidence="3 4">
    <name type="scientific">Delftia lacustris</name>
    <dbReference type="NCBI Taxonomy" id="558537"/>
    <lineage>
        <taxon>Bacteria</taxon>
        <taxon>Pseudomonadati</taxon>
        <taxon>Pseudomonadota</taxon>
        <taxon>Betaproteobacteria</taxon>
        <taxon>Burkholderiales</taxon>
        <taxon>Comamonadaceae</taxon>
        <taxon>Delftia</taxon>
    </lineage>
</organism>
<feature type="chain" id="PRO_5010311021" evidence="2">
    <location>
        <begin position="34"/>
        <end position="334"/>
    </location>
</feature>
<dbReference type="EMBL" id="FNPE01000017">
    <property type="protein sequence ID" value="SDZ30341.1"/>
    <property type="molecule type" value="Genomic_DNA"/>
</dbReference>
<dbReference type="Pfam" id="PF03401">
    <property type="entry name" value="TctC"/>
    <property type="match status" value="1"/>
</dbReference>
<evidence type="ECO:0000256" key="2">
    <source>
        <dbReference type="SAM" id="SignalP"/>
    </source>
</evidence>
<dbReference type="PIRSF" id="PIRSF017082">
    <property type="entry name" value="YflP"/>
    <property type="match status" value="1"/>
</dbReference>
<reference evidence="3 4" key="1">
    <citation type="submission" date="2016-10" db="EMBL/GenBank/DDBJ databases">
        <authorList>
            <person name="de Groot N.N."/>
        </authorList>
    </citation>
    <scope>NUCLEOTIDE SEQUENCE [LARGE SCALE GENOMIC DNA]</scope>
    <source>
        <strain evidence="3 4">LMG 24775</strain>
    </source>
</reference>
<accession>A0A1H3RYJ7</accession>
<proteinExistence type="inferred from homology"/>
<evidence type="ECO:0000256" key="1">
    <source>
        <dbReference type="ARBA" id="ARBA00006987"/>
    </source>
</evidence>
<dbReference type="SUPFAM" id="SSF53850">
    <property type="entry name" value="Periplasmic binding protein-like II"/>
    <property type="match status" value="1"/>
</dbReference>
<feature type="signal peptide" evidence="2">
    <location>
        <begin position="1"/>
        <end position="33"/>
    </location>
</feature>
<dbReference type="RefSeq" id="WP_012204364.1">
    <property type="nucleotide sequence ID" value="NZ_CP141274.1"/>
</dbReference>
<keyword evidence="3" id="KW-0675">Receptor</keyword>
<dbReference type="CDD" id="cd13578">
    <property type="entry name" value="PBP2_Bug27"/>
    <property type="match status" value="1"/>
</dbReference>
<keyword evidence="2" id="KW-0732">Signal</keyword>
<dbReference type="PANTHER" id="PTHR42928:SF5">
    <property type="entry name" value="BLR1237 PROTEIN"/>
    <property type="match status" value="1"/>
</dbReference>
<comment type="similarity">
    <text evidence="1">Belongs to the UPF0065 (bug) family.</text>
</comment>
<dbReference type="Proteomes" id="UP000183417">
    <property type="component" value="Unassembled WGS sequence"/>
</dbReference>
<dbReference type="InterPro" id="IPR005064">
    <property type="entry name" value="BUG"/>
</dbReference>
<evidence type="ECO:0000313" key="3">
    <source>
        <dbReference type="EMBL" id="SDZ30341.1"/>
    </source>
</evidence>
<dbReference type="InterPro" id="IPR042100">
    <property type="entry name" value="Bug_dom1"/>
</dbReference>
<dbReference type="AlphaFoldDB" id="A0A1H3RYJ7"/>
<gene>
    <name evidence="3" type="ORF">SAMN05421547_11753</name>
</gene>
<sequence>MPCTDQKPSFQKRRFLWACALAATAALPAAALAERFPERPISFVVPFPPGGPTDAMARTLAISLTETLGQSVIVENKAGAGGNIGADFVARARPDGYTIMFGTSGPLAINKHLYRKINYDPQTSFAPIIRVGHLPNVLVVNPATKATTVQELIAQDKAKPGSLDYASSGNGASSHLAGVLFNKMAGTSLQHIPYKGTGPALNDLLAGQVNMTFTDILTAMPYIKAGKFKAIGVATEKRSQAMPDIPTIAEQGLPGYDVSVFFGVVAPAGTPADRIETLNAAFRKALSSERIRKTFADQGLEPASDLSPAGLSTFIAQEVTKWKAVVDASGAKLD</sequence>
<dbReference type="Gene3D" id="3.40.190.10">
    <property type="entry name" value="Periplasmic binding protein-like II"/>
    <property type="match status" value="1"/>
</dbReference>
<dbReference type="PANTHER" id="PTHR42928">
    <property type="entry name" value="TRICARBOXYLATE-BINDING PROTEIN"/>
    <property type="match status" value="1"/>
</dbReference>
<dbReference type="GeneID" id="94693914"/>
<protein>
    <submittedName>
        <fullName evidence="3">Tripartite-type tricarboxylate transporter, receptor component TctC</fullName>
    </submittedName>
</protein>